<dbReference type="AlphaFoldDB" id="A0A2H3T6U9"/>
<sequence length="44" mass="5034">MCEVDRENPVLIVLEIPVEIRVQLEGQAFTVTAWFTLLLASFLE</sequence>
<dbReference type="EMBL" id="FMJY01000004">
    <property type="protein sequence ID" value="SCO84432.1"/>
    <property type="molecule type" value="Genomic_DNA"/>
</dbReference>
<evidence type="ECO:0000313" key="1">
    <source>
        <dbReference type="EMBL" id="SCO84432.1"/>
    </source>
</evidence>
<gene>
    <name evidence="1" type="ORF">FRV6_08559</name>
</gene>
<evidence type="ECO:0000313" key="2">
    <source>
        <dbReference type="Proteomes" id="UP000219369"/>
    </source>
</evidence>
<dbReference type="Proteomes" id="UP000219369">
    <property type="component" value="Unassembled WGS sequence"/>
</dbReference>
<organism evidence="1 2">
    <name type="scientific">Fusarium oxysporum</name>
    <name type="common">Fusarium vascular wilt</name>
    <dbReference type="NCBI Taxonomy" id="5507"/>
    <lineage>
        <taxon>Eukaryota</taxon>
        <taxon>Fungi</taxon>
        <taxon>Dikarya</taxon>
        <taxon>Ascomycota</taxon>
        <taxon>Pezizomycotina</taxon>
        <taxon>Sordariomycetes</taxon>
        <taxon>Hypocreomycetidae</taxon>
        <taxon>Hypocreales</taxon>
        <taxon>Nectriaceae</taxon>
        <taxon>Fusarium</taxon>
        <taxon>Fusarium oxysporum species complex</taxon>
    </lineage>
</organism>
<proteinExistence type="predicted"/>
<name>A0A2H3T6U9_FUSOX</name>
<accession>A0A2H3T6U9</accession>
<reference evidence="2" key="1">
    <citation type="submission" date="2016-09" db="EMBL/GenBank/DDBJ databases">
        <authorList>
            <person name="Guldener U."/>
        </authorList>
    </citation>
    <scope>NUCLEOTIDE SEQUENCE [LARGE SCALE GENOMIC DNA]</scope>
    <source>
        <strain evidence="2">V64-1</strain>
    </source>
</reference>
<protein>
    <submittedName>
        <fullName evidence="1">Uncharacterized protein</fullName>
    </submittedName>
</protein>